<evidence type="ECO:0000313" key="2">
    <source>
        <dbReference type="Proteomes" id="UP000010475"/>
    </source>
</evidence>
<dbReference type="KEGG" id="csg:Cylst_5125"/>
<dbReference type="EMBL" id="CP003642">
    <property type="protein sequence ID" value="AFZ27170.1"/>
    <property type="molecule type" value="Genomic_DNA"/>
</dbReference>
<organism evidence="1 2">
    <name type="scientific">Cylindrospermum stagnale PCC 7417</name>
    <dbReference type="NCBI Taxonomy" id="56107"/>
    <lineage>
        <taxon>Bacteria</taxon>
        <taxon>Bacillati</taxon>
        <taxon>Cyanobacteriota</taxon>
        <taxon>Cyanophyceae</taxon>
        <taxon>Nostocales</taxon>
        <taxon>Nostocaceae</taxon>
        <taxon>Cylindrospermum</taxon>
    </lineage>
</organism>
<keyword evidence="2" id="KW-1185">Reference proteome</keyword>
<dbReference type="PATRIC" id="fig|56107.3.peg.5626"/>
<dbReference type="eggNOG" id="ENOG5032VBK">
    <property type="taxonomic scope" value="Bacteria"/>
</dbReference>
<dbReference type="OrthoDB" id="512111at2"/>
<dbReference type="RefSeq" id="WP_015210405.1">
    <property type="nucleotide sequence ID" value="NC_019757.1"/>
</dbReference>
<name>K9X3E9_9NOST</name>
<reference evidence="1 2" key="1">
    <citation type="submission" date="2012-06" db="EMBL/GenBank/DDBJ databases">
        <title>Finished chromosome of genome of Cylindrospermum stagnale PCC 7417.</title>
        <authorList>
            <consortium name="US DOE Joint Genome Institute"/>
            <person name="Gugger M."/>
            <person name="Coursin T."/>
            <person name="Rippka R."/>
            <person name="Tandeau De Marsac N."/>
            <person name="Huntemann M."/>
            <person name="Wei C.-L."/>
            <person name="Han J."/>
            <person name="Detter J.C."/>
            <person name="Han C."/>
            <person name="Tapia R."/>
            <person name="Chen A."/>
            <person name="Kyrpides N."/>
            <person name="Mavromatis K."/>
            <person name="Markowitz V."/>
            <person name="Szeto E."/>
            <person name="Ivanova N."/>
            <person name="Pagani I."/>
            <person name="Pati A."/>
            <person name="Goodwin L."/>
            <person name="Nordberg H.P."/>
            <person name="Cantor M.N."/>
            <person name="Hua S.X."/>
            <person name="Woyke T."/>
            <person name="Kerfeld C.A."/>
        </authorList>
    </citation>
    <scope>NUCLEOTIDE SEQUENCE [LARGE SCALE GENOMIC DNA]</scope>
    <source>
        <strain evidence="1 2">PCC 7417</strain>
    </source>
</reference>
<accession>K9X3E9</accession>
<evidence type="ECO:0000313" key="1">
    <source>
        <dbReference type="EMBL" id="AFZ27170.1"/>
    </source>
</evidence>
<dbReference type="STRING" id="56107.Cylst_5125"/>
<dbReference type="HOGENOM" id="CLU_1553741_0_0_3"/>
<dbReference type="AlphaFoldDB" id="K9X3E9"/>
<sequence length="176" mass="20191">MEAIKSLISNYQADADIVGDDGQTYLFVQFKAKKLEHGLRLNAISELENSFLRINFRFAMLVDLEKIEIFKVSDDSNIRAEILLKRADILSHIEAKISLESDDILSHYDPEFSKKRIFDFHLQTLVKSWLRDLAYHWKSETPPASRELTEIGLLQLLEGGQVVVITQANLDADTLR</sequence>
<gene>
    <name evidence="1" type="ORF">Cylst_5125</name>
</gene>
<protein>
    <submittedName>
        <fullName evidence="1">Uncharacterized protein</fullName>
    </submittedName>
</protein>
<proteinExistence type="predicted"/>
<dbReference type="Proteomes" id="UP000010475">
    <property type="component" value="Chromosome"/>
</dbReference>